<name>A0AAD2CXU6_EUPCR</name>
<keyword evidence="6" id="KW-1185">Reference proteome</keyword>
<dbReference type="PANTHER" id="PTHR11227">
    <property type="entry name" value="WD-REPEAT PROTEIN INTERACTING WITH PHOSPHOINOSIDES WIPI -RELATED"/>
    <property type="match status" value="1"/>
</dbReference>
<comment type="similarity">
    <text evidence="3">Belongs to the WD repeat PROPPIN family.</text>
</comment>
<dbReference type="SMART" id="SM00320">
    <property type="entry name" value="WD40"/>
    <property type="match status" value="3"/>
</dbReference>
<dbReference type="SUPFAM" id="SSF50978">
    <property type="entry name" value="WD40 repeat-like"/>
    <property type="match status" value="1"/>
</dbReference>
<proteinExistence type="inferred from homology"/>
<dbReference type="AlphaFoldDB" id="A0AAD2CXU6"/>
<dbReference type="Proteomes" id="UP001295684">
    <property type="component" value="Unassembled WGS sequence"/>
</dbReference>
<dbReference type="Gene3D" id="2.130.10.10">
    <property type="entry name" value="YVTN repeat-like/Quinoprotein amine dehydrogenase"/>
    <property type="match status" value="1"/>
</dbReference>
<dbReference type="InterPro" id="IPR015943">
    <property type="entry name" value="WD40/YVTN_repeat-like_dom_sf"/>
</dbReference>
<evidence type="ECO:0000313" key="4">
    <source>
        <dbReference type="EMBL" id="CAI2373627.1"/>
    </source>
</evidence>
<accession>A0AAD2CXU6</accession>
<protein>
    <submittedName>
        <fullName evidence="4">Uncharacterized protein</fullName>
    </submittedName>
</protein>
<dbReference type="EMBL" id="CAMPGE010014985">
    <property type="protein sequence ID" value="CAI2373628.1"/>
    <property type="molecule type" value="Genomic_DNA"/>
</dbReference>
<keyword evidence="1" id="KW-0853">WD repeat</keyword>
<dbReference type="InterPro" id="IPR001680">
    <property type="entry name" value="WD40_rpt"/>
</dbReference>
<sequence>MIEDIIIKMESLDGNVLYYSLNQDQDCLAVGTSQGYRIYNLQSCKLVSSYDEAPVGIIEMLYSTNLLALVGSDMSNVHLSPKRLTIWNSNSSAAICEISFAYKITAVKINKSRLIICVKDKIHIYDLRDTRILESLFVKNNQLGRLVLSPNNTENCFLVYTDSITKGIVKVYDAWNMRQSTTFEAHQSPILKMSMNYEGNKLVTTSCKGTMVRVFSLPKGDKLYTFKRGTSNCMVYSLNFSRQGNHIILSSENGTIHCFSLPKKDRDELEDEDDSMQEDFEESDPSLIKDEVKECKVCSIGSWIQTLLPINYDELMSSKKSRAKLTSHDYEFPNICCMDREEKHITMFMKRKDFKRFDFREGKIEEDNEFEPE</sequence>
<evidence type="ECO:0000256" key="2">
    <source>
        <dbReference type="ARBA" id="ARBA00022737"/>
    </source>
</evidence>
<dbReference type="InterPro" id="IPR036322">
    <property type="entry name" value="WD40_repeat_dom_sf"/>
</dbReference>
<evidence type="ECO:0000256" key="1">
    <source>
        <dbReference type="ARBA" id="ARBA00022574"/>
    </source>
</evidence>
<dbReference type="Pfam" id="PF21032">
    <property type="entry name" value="PROPPIN"/>
    <property type="match status" value="1"/>
</dbReference>
<dbReference type="InterPro" id="IPR048720">
    <property type="entry name" value="PROPPIN"/>
</dbReference>
<gene>
    <name evidence="4" type="ORF">ECRASSUSDP1_LOCUS14973</name>
    <name evidence="5" type="ORF">ECRASSUSDP1_LOCUS14974</name>
</gene>
<organism evidence="4 6">
    <name type="scientific">Euplotes crassus</name>
    <dbReference type="NCBI Taxonomy" id="5936"/>
    <lineage>
        <taxon>Eukaryota</taxon>
        <taxon>Sar</taxon>
        <taxon>Alveolata</taxon>
        <taxon>Ciliophora</taxon>
        <taxon>Intramacronucleata</taxon>
        <taxon>Spirotrichea</taxon>
        <taxon>Hypotrichia</taxon>
        <taxon>Euplotida</taxon>
        <taxon>Euplotidae</taxon>
        <taxon>Moneuplotes</taxon>
    </lineage>
</organism>
<dbReference type="GO" id="GO:0005737">
    <property type="term" value="C:cytoplasm"/>
    <property type="evidence" value="ECO:0007669"/>
    <property type="project" value="UniProtKB-ARBA"/>
</dbReference>
<comment type="caution">
    <text evidence="4">The sequence shown here is derived from an EMBL/GenBank/DDBJ whole genome shotgun (WGS) entry which is preliminary data.</text>
</comment>
<evidence type="ECO:0000313" key="6">
    <source>
        <dbReference type="Proteomes" id="UP001295684"/>
    </source>
</evidence>
<evidence type="ECO:0000256" key="3">
    <source>
        <dbReference type="ARBA" id="ARBA00025740"/>
    </source>
</evidence>
<keyword evidence="2" id="KW-0677">Repeat</keyword>
<dbReference type="EMBL" id="CAMPGE010014984">
    <property type="protein sequence ID" value="CAI2373627.1"/>
    <property type="molecule type" value="Genomic_DNA"/>
</dbReference>
<evidence type="ECO:0000313" key="5">
    <source>
        <dbReference type="EMBL" id="CAI2373628.1"/>
    </source>
</evidence>
<reference evidence="4" key="1">
    <citation type="submission" date="2023-07" db="EMBL/GenBank/DDBJ databases">
        <authorList>
            <consortium name="AG Swart"/>
            <person name="Singh M."/>
            <person name="Singh A."/>
            <person name="Seah K."/>
            <person name="Emmerich C."/>
        </authorList>
    </citation>
    <scope>NUCLEOTIDE SEQUENCE</scope>
    <source>
        <strain evidence="4">DP1</strain>
    </source>
</reference>